<organism evidence="3 4">
    <name type="scientific">Candidatus Kurthia intestinigallinarum</name>
    <dbReference type="NCBI Taxonomy" id="1562256"/>
    <lineage>
        <taxon>Bacteria</taxon>
        <taxon>Bacillati</taxon>
        <taxon>Bacillota</taxon>
        <taxon>Bacilli</taxon>
        <taxon>Bacillales</taxon>
        <taxon>Caryophanaceae</taxon>
        <taxon>Kurthia</taxon>
    </lineage>
</organism>
<protein>
    <submittedName>
        <fullName evidence="3">Uncharacterized protein</fullName>
    </submittedName>
</protein>
<keyword evidence="2" id="KW-0732">Signal</keyword>
<comment type="caution">
    <text evidence="3">The sequence shown here is derived from an EMBL/GenBank/DDBJ whole genome shotgun (WGS) entry which is preliminary data.</text>
</comment>
<feature type="signal peptide" evidence="2">
    <location>
        <begin position="1"/>
        <end position="26"/>
    </location>
</feature>
<accession>A0A433RQ51</accession>
<reference evidence="3 4" key="1">
    <citation type="submission" date="2014-11" db="EMBL/GenBank/DDBJ databases">
        <title>Genome sequence and analysis of novel Kurthia sp.</title>
        <authorList>
            <person name="Lawson J.N."/>
            <person name="Gonzalez J.E."/>
            <person name="Rinauldi L."/>
            <person name="Xuan Z."/>
            <person name="Firman A."/>
            <person name="Shaddox L."/>
            <person name="Trudeau A."/>
            <person name="Shah S."/>
            <person name="Reiman D."/>
        </authorList>
    </citation>
    <scope>NUCLEOTIDE SEQUENCE [LARGE SCALE GENOMIC DNA]</scope>
    <source>
        <strain evidence="3 4">3B1D</strain>
    </source>
</reference>
<gene>
    <name evidence="3" type="ORF">QI30_17350</name>
</gene>
<evidence type="ECO:0000256" key="1">
    <source>
        <dbReference type="SAM" id="MobiDB-lite"/>
    </source>
</evidence>
<feature type="region of interest" description="Disordered" evidence="1">
    <location>
        <begin position="63"/>
        <end position="89"/>
    </location>
</feature>
<name>A0A433RQ51_9BACL</name>
<feature type="chain" id="PRO_5019095606" evidence="2">
    <location>
        <begin position="27"/>
        <end position="89"/>
    </location>
</feature>
<sequence length="89" mass="10152">MRKNLKMIMLTMMGTVMLVGPAQAFAADEEIIEYETKTETYTMPTMSDNNPAYVDTLIVPDKPKKAVKKQTKKTSKKKQVAKKKKKVRN</sequence>
<evidence type="ECO:0000313" key="4">
    <source>
        <dbReference type="Proteomes" id="UP000288623"/>
    </source>
</evidence>
<dbReference type="AlphaFoldDB" id="A0A433RQ51"/>
<dbReference type="RefSeq" id="WP_126991862.1">
    <property type="nucleotide sequence ID" value="NZ_JTFC01000042.1"/>
</dbReference>
<keyword evidence="4" id="KW-1185">Reference proteome</keyword>
<feature type="compositionally biased region" description="Basic residues" evidence="1">
    <location>
        <begin position="65"/>
        <end position="89"/>
    </location>
</feature>
<dbReference type="Proteomes" id="UP000288623">
    <property type="component" value="Unassembled WGS sequence"/>
</dbReference>
<evidence type="ECO:0000256" key="2">
    <source>
        <dbReference type="SAM" id="SignalP"/>
    </source>
</evidence>
<dbReference type="EMBL" id="JTFC01000042">
    <property type="protein sequence ID" value="RUS52522.1"/>
    <property type="molecule type" value="Genomic_DNA"/>
</dbReference>
<evidence type="ECO:0000313" key="3">
    <source>
        <dbReference type="EMBL" id="RUS52522.1"/>
    </source>
</evidence>
<proteinExistence type="predicted"/>